<protein>
    <recommendedName>
        <fullName evidence="7">TIR domain-containing protein</fullName>
    </recommendedName>
</protein>
<name>A0A553NSY0_TIGCA</name>
<comment type="subcellular location">
    <subcellularLocation>
        <location evidence="1">Membrane</location>
    </subcellularLocation>
</comment>
<dbReference type="EMBL" id="VCGU01000010">
    <property type="protein sequence ID" value="TRY68545.1"/>
    <property type="molecule type" value="Genomic_DNA"/>
</dbReference>
<evidence type="ECO:0000256" key="5">
    <source>
        <dbReference type="ARBA" id="ARBA00023136"/>
    </source>
</evidence>
<comment type="caution">
    <text evidence="8">The sequence shown here is derived from an EMBL/GenBank/DDBJ whole genome shotgun (WGS) entry which is preliminary data.</text>
</comment>
<sequence length="351" mass="40473">MTSLRLNGARLNFKPQEPPFSRLKNLTDLHMISLRFHQDPFSEKIFFGLDSLESLTLQQLDVANIQGLLRFDSSHLKVKALNITLTGSQFRQDNCQFLRNISSCNASVTTALAVTAPGMDDKKSIGSIDSLCKTYDLKRKWLFIVVIGIVLCFIIGGCAYWQRRRKPYFRTVAVDDIAKGDQYDVFVSYANEDSDAAEKIMTYFKETRISYINHQEHFQVGDPIVENIEWAVRSSQMTLIILSEHYLKSSWCIYESETAQTLDKKLAILYRGDQSLSEEHFARAPKLFDIIRTQTYLSETDDFLARLTRVVHGQPVISKYSKNHFLLPKLRWYWFKSAHSIPVSTELRSLD</sequence>
<gene>
    <name evidence="8" type="ORF">TCAL_11014</name>
</gene>
<keyword evidence="3" id="KW-0732">Signal</keyword>
<keyword evidence="2 6" id="KW-0812">Transmembrane</keyword>
<dbReference type="STRING" id="6832.A0A553NSY0"/>
<dbReference type="Gene3D" id="3.40.50.10140">
    <property type="entry name" value="Toll/interleukin-1 receptor homology (TIR) domain"/>
    <property type="match status" value="1"/>
</dbReference>
<dbReference type="GO" id="GO:0007165">
    <property type="term" value="P:signal transduction"/>
    <property type="evidence" value="ECO:0007669"/>
    <property type="project" value="InterPro"/>
</dbReference>
<evidence type="ECO:0000259" key="7">
    <source>
        <dbReference type="PROSITE" id="PS50104"/>
    </source>
</evidence>
<proteinExistence type="predicted"/>
<dbReference type="AlphaFoldDB" id="A0A553NSY0"/>
<accession>A0A553NSY0</accession>
<dbReference type="PROSITE" id="PS50104">
    <property type="entry name" value="TIR"/>
    <property type="match status" value="1"/>
</dbReference>
<evidence type="ECO:0000256" key="6">
    <source>
        <dbReference type="SAM" id="Phobius"/>
    </source>
</evidence>
<reference evidence="8 9" key="1">
    <citation type="journal article" date="2018" name="Nat. Ecol. Evol.">
        <title>Genomic signatures of mitonuclear coevolution across populations of Tigriopus californicus.</title>
        <authorList>
            <person name="Barreto F.S."/>
            <person name="Watson E.T."/>
            <person name="Lima T.G."/>
            <person name="Willett C.S."/>
            <person name="Edmands S."/>
            <person name="Li W."/>
            <person name="Burton R.S."/>
        </authorList>
    </citation>
    <scope>NUCLEOTIDE SEQUENCE [LARGE SCALE GENOMIC DNA]</scope>
    <source>
        <strain evidence="8 9">San Diego</strain>
    </source>
</reference>
<dbReference type="GO" id="GO:0038023">
    <property type="term" value="F:signaling receptor activity"/>
    <property type="evidence" value="ECO:0007669"/>
    <property type="project" value="TreeGrafter"/>
</dbReference>
<dbReference type="SMART" id="SM00255">
    <property type="entry name" value="TIR"/>
    <property type="match status" value="1"/>
</dbReference>
<dbReference type="Proteomes" id="UP000318571">
    <property type="component" value="Chromosome 1"/>
</dbReference>
<dbReference type="InterPro" id="IPR035897">
    <property type="entry name" value="Toll_tir_struct_dom_sf"/>
</dbReference>
<keyword evidence="9" id="KW-1185">Reference proteome</keyword>
<dbReference type="PANTHER" id="PTHR24365">
    <property type="entry name" value="TOLL-LIKE RECEPTOR"/>
    <property type="match status" value="1"/>
</dbReference>
<feature type="domain" description="TIR" evidence="7">
    <location>
        <begin position="181"/>
        <end position="312"/>
    </location>
</feature>
<evidence type="ECO:0000256" key="1">
    <source>
        <dbReference type="ARBA" id="ARBA00004370"/>
    </source>
</evidence>
<feature type="transmembrane region" description="Helical" evidence="6">
    <location>
        <begin position="141"/>
        <end position="161"/>
    </location>
</feature>
<evidence type="ECO:0000256" key="4">
    <source>
        <dbReference type="ARBA" id="ARBA00022989"/>
    </source>
</evidence>
<dbReference type="Pfam" id="PF13676">
    <property type="entry name" value="TIR_2"/>
    <property type="match status" value="1"/>
</dbReference>
<evidence type="ECO:0000313" key="9">
    <source>
        <dbReference type="Proteomes" id="UP000318571"/>
    </source>
</evidence>
<keyword evidence="5 6" id="KW-0472">Membrane</keyword>
<dbReference type="PANTHER" id="PTHR24365:SF541">
    <property type="entry name" value="PROTEIN TOLL-RELATED"/>
    <property type="match status" value="1"/>
</dbReference>
<dbReference type="GO" id="GO:0005886">
    <property type="term" value="C:plasma membrane"/>
    <property type="evidence" value="ECO:0007669"/>
    <property type="project" value="TreeGrafter"/>
</dbReference>
<evidence type="ECO:0000256" key="2">
    <source>
        <dbReference type="ARBA" id="ARBA00022692"/>
    </source>
</evidence>
<dbReference type="InterPro" id="IPR000157">
    <property type="entry name" value="TIR_dom"/>
</dbReference>
<keyword evidence="4 6" id="KW-1133">Transmembrane helix</keyword>
<organism evidence="8 9">
    <name type="scientific">Tigriopus californicus</name>
    <name type="common">Marine copepod</name>
    <dbReference type="NCBI Taxonomy" id="6832"/>
    <lineage>
        <taxon>Eukaryota</taxon>
        <taxon>Metazoa</taxon>
        <taxon>Ecdysozoa</taxon>
        <taxon>Arthropoda</taxon>
        <taxon>Crustacea</taxon>
        <taxon>Multicrustacea</taxon>
        <taxon>Hexanauplia</taxon>
        <taxon>Copepoda</taxon>
        <taxon>Harpacticoida</taxon>
        <taxon>Harpacticidae</taxon>
        <taxon>Tigriopus</taxon>
    </lineage>
</organism>
<dbReference type="SUPFAM" id="SSF52200">
    <property type="entry name" value="Toll/Interleukin receptor TIR domain"/>
    <property type="match status" value="1"/>
</dbReference>
<evidence type="ECO:0000256" key="3">
    <source>
        <dbReference type="ARBA" id="ARBA00022729"/>
    </source>
</evidence>
<evidence type="ECO:0000313" key="8">
    <source>
        <dbReference type="EMBL" id="TRY68545.1"/>
    </source>
</evidence>